<proteinExistence type="predicted"/>
<protein>
    <submittedName>
        <fullName evidence="1">Uncharacterized protein</fullName>
    </submittedName>
</protein>
<dbReference type="VEuPathDB" id="FungiDB:CH63R_05734"/>
<comment type="caution">
    <text evidence="1">The sequence shown here is derived from an EMBL/GenBank/DDBJ whole genome shotgun (WGS) entry which is preliminary data.</text>
</comment>
<dbReference type="AlphaFoldDB" id="A0A1B7YDE1"/>
<evidence type="ECO:0000313" key="2">
    <source>
        <dbReference type="Proteomes" id="UP000092177"/>
    </source>
</evidence>
<sequence>MDFQLTPTPICFGQQDIGYNKAIVSSRSSEKPDPWKNGTGSSTAGDVLLLHGTLAFNHGEPWKCCQTKKDCTMQTLEVAEHCPAGVRFSYY</sequence>
<evidence type="ECO:0000313" key="1">
    <source>
        <dbReference type="EMBL" id="OBR10042.1"/>
    </source>
</evidence>
<accession>A0A1B7YDE1</accession>
<dbReference type="KEGG" id="chig:CH63R_05734"/>
<reference evidence="2" key="1">
    <citation type="journal article" date="2017" name="BMC Genomics">
        <title>Gapless genome assembly of Colletotrichum higginsianum reveals chromosome structure and association of transposable elements with secondary metabolite gene clusters.</title>
        <authorList>
            <person name="Dallery J.-F."/>
            <person name="Lapalu N."/>
            <person name="Zampounis A."/>
            <person name="Pigne S."/>
            <person name="Luyten I."/>
            <person name="Amselem J."/>
            <person name="Wittenberg A.H.J."/>
            <person name="Zhou S."/>
            <person name="de Queiroz M.V."/>
            <person name="Robin G.P."/>
            <person name="Auger A."/>
            <person name="Hainaut M."/>
            <person name="Henrissat B."/>
            <person name="Kim K.-T."/>
            <person name="Lee Y.-H."/>
            <person name="Lespinet O."/>
            <person name="Schwartz D.C."/>
            <person name="Thon M.R."/>
            <person name="O'Connell R.J."/>
        </authorList>
    </citation>
    <scope>NUCLEOTIDE SEQUENCE [LARGE SCALE GENOMIC DNA]</scope>
    <source>
        <strain evidence="2">IMI 349063</strain>
    </source>
</reference>
<gene>
    <name evidence="1" type="ORF">CH63R_05734</name>
</gene>
<dbReference type="RefSeq" id="XP_018158559.1">
    <property type="nucleotide sequence ID" value="XM_018300709.1"/>
</dbReference>
<dbReference type="GeneID" id="28864816"/>
<organism evidence="1 2">
    <name type="scientific">Colletotrichum higginsianum (strain IMI 349063)</name>
    <name type="common">Crucifer anthracnose fungus</name>
    <dbReference type="NCBI Taxonomy" id="759273"/>
    <lineage>
        <taxon>Eukaryota</taxon>
        <taxon>Fungi</taxon>
        <taxon>Dikarya</taxon>
        <taxon>Ascomycota</taxon>
        <taxon>Pezizomycotina</taxon>
        <taxon>Sordariomycetes</taxon>
        <taxon>Hypocreomycetidae</taxon>
        <taxon>Glomerellales</taxon>
        <taxon>Glomerellaceae</taxon>
        <taxon>Colletotrichum</taxon>
        <taxon>Colletotrichum destructivum species complex</taxon>
    </lineage>
</organism>
<dbReference type="EMBL" id="LTAN01000004">
    <property type="protein sequence ID" value="OBR10042.1"/>
    <property type="molecule type" value="Genomic_DNA"/>
</dbReference>
<name>A0A1B7YDE1_COLHI</name>
<dbReference type="Proteomes" id="UP000092177">
    <property type="component" value="Chromosome 4"/>
</dbReference>
<keyword evidence="2" id="KW-1185">Reference proteome</keyword>